<feature type="compositionally biased region" description="Polar residues" evidence="1">
    <location>
        <begin position="311"/>
        <end position="328"/>
    </location>
</feature>
<feature type="transmembrane region" description="Helical" evidence="2">
    <location>
        <begin position="496"/>
        <end position="518"/>
    </location>
</feature>
<feature type="compositionally biased region" description="Acidic residues" evidence="1">
    <location>
        <begin position="227"/>
        <end position="240"/>
    </location>
</feature>
<feature type="compositionally biased region" description="Polar residues" evidence="1">
    <location>
        <begin position="335"/>
        <end position="348"/>
    </location>
</feature>
<feature type="compositionally biased region" description="Polar residues" evidence="1">
    <location>
        <begin position="45"/>
        <end position="69"/>
    </location>
</feature>
<feature type="region of interest" description="Disordered" evidence="1">
    <location>
        <begin position="275"/>
        <end position="348"/>
    </location>
</feature>
<feature type="region of interest" description="Disordered" evidence="1">
    <location>
        <begin position="161"/>
        <end position="240"/>
    </location>
</feature>
<reference evidence="3" key="1">
    <citation type="submission" date="2022-07" db="EMBL/GenBank/DDBJ databases">
        <title>Phylogenomic reconstructions and comparative analyses of Kickxellomycotina fungi.</title>
        <authorList>
            <person name="Reynolds N.K."/>
            <person name="Stajich J.E."/>
            <person name="Barry K."/>
            <person name="Grigoriev I.V."/>
            <person name="Crous P."/>
            <person name="Smith M.E."/>
        </authorList>
    </citation>
    <scope>NUCLEOTIDE SEQUENCE</scope>
    <source>
        <strain evidence="3">NBRC 100468</strain>
    </source>
</reference>
<keyword evidence="2" id="KW-1133">Transmembrane helix</keyword>
<dbReference type="Pfam" id="PF15159">
    <property type="entry name" value="PIG-Y"/>
    <property type="match status" value="1"/>
</dbReference>
<accession>A0A9W7ZTX7</accession>
<feature type="transmembrane region" description="Helical" evidence="2">
    <location>
        <begin position="455"/>
        <end position="476"/>
    </location>
</feature>
<feature type="compositionally biased region" description="Basic and acidic residues" evidence="1">
    <location>
        <begin position="90"/>
        <end position="100"/>
    </location>
</feature>
<gene>
    <name evidence="3" type="ORF">H4219_003848</name>
</gene>
<evidence type="ECO:0000313" key="3">
    <source>
        <dbReference type="EMBL" id="KAJ1916320.1"/>
    </source>
</evidence>
<dbReference type="PANTHER" id="PTHR36485:SF1">
    <property type="entry name" value="TRANSMEMBRANE PROTEIN"/>
    <property type="match status" value="1"/>
</dbReference>
<dbReference type="PANTHER" id="PTHR36485">
    <property type="entry name" value="OS01G0939000 PROTEIN"/>
    <property type="match status" value="1"/>
</dbReference>
<dbReference type="AlphaFoldDB" id="A0A9W7ZTX7"/>
<feature type="region of interest" description="Disordered" evidence="1">
    <location>
        <begin position="22"/>
        <end position="131"/>
    </location>
</feature>
<sequence length="526" mass="59284">MFKAGMVWPKALDRRSSTAATALDYNAIGPPSPQQQQQQSRQHHVQTSPSMDGQTSSNTFSQHQPQNMASRGRTKRRLTSGLGQITRRLIGTEKQEDQKLADSGLADHVSSSSVLTRVNEGKEDGPVECGAMMQPRRGYMKHQKQKGSLASLFSIQLPFVSSNNSSEKDGQKGKDSGRYSAAGVRHRQSLSQSQMYEKKEGQLKRDELFPHEEYKESEHSSDKDSYDDSEDSLENDEGDEDDIISETLISSLPSPSLGPNFLRPPSWIKYHPFSKHARANSQKQQQQQNNVSPKMNSTKGKEYIPKKVITSPLQNKQSSPKTKPNQNGIIDHRQQQQSRNKFPSPSQIYPFSQKSSSGYYQHQTPPLHPFHYHDPKSILKRNMSAPNNLSLLQARLHLPLSQPQFYAAPNYVIHKSILHPNKPAPDQNTDAFATGTMSPYSYSPSASGIVDVTPLYGYALLCTSMLAFVICTYTLCISKFLPFTGIRWIDAIKADYYYCLLVPITAVASLHWVFWNWLGMKFFRHN</sequence>
<organism evidence="3 4">
    <name type="scientific">Mycoemilia scoparia</name>
    <dbReference type="NCBI Taxonomy" id="417184"/>
    <lineage>
        <taxon>Eukaryota</taxon>
        <taxon>Fungi</taxon>
        <taxon>Fungi incertae sedis</taxon>
        <taxon>Zoopagomycota</taxon>
        <taxon>Kickxellomycotina</taxon>
        <taxon>Kickxellomycetes</taxon>
        <taxon>Kickxellales</taxon>
        <taxon>Kickxellaceae</taxon>
        <taxon>Mycoemilia</taxon>
    </lineage>
</organism>
<keyword evidence="4" id="KW-1185">Reference proteome</keyword>
<dbReference type="EMBL" id="JANBPU010000107">
    <property type="protein sequence ID" value="KAJ1916320.1"/>
    <property type="molecule type" value="Genomic_DNA"/>
</dbReference>
<proteinExistence type="predicted"/>
<keyword evidence="2" id="KW-0472">Membrane</keyword>
<feature type="compositionally biased region" description="Polar residues" evidence="1">
    <location>
        <begin position="289"/>
        <end position="298"/>
    </location>
</feature>
<keyword evidence="2" id="KW-0812">Transmembrane</keyword>
<dbReference type="Proteomes" id="UP001150538">
    <property type="component" value="Unassembled WGS sequence"/>
</dbReference>
<name>A0A9W7ZTX7_9FUNG</name>
<evidence type="ECO:0000256" key="2">
    <source>
        <dbReference type="SAM" id="Phobius"/>
    </source>
</evidence>
<evidence type="ECO:0000313" key="4">
    <source>
        <dbReference type="Proteomes" id="UP001150538"/>
    </source>
</evidence>
<evidence type="ECO:0000256" key="1">
    <source>
        <dbReference type="SAM" id="MobiDB-lite"/>
    </source>
</evidence>
<dbReference type="InterPro" id="IPR029164">
    <property type="entry name" value="PIG-Y"/>
</dbReference>
<comment type="caution">
    <text evidence="3">The sequence shown here is derived from an EMBL/GenBank/DDBJ whole genome shotgun (WGS) entry which is preliminary data.</text>
</comment>
<dbReference type="OrthoDB" id="2157498at2759"/>
<protein>
    <submittedName>
        <fullName evidence="3">Uncharacterized protein</fullName>
    </submittedName>
</protein>
<feature type="compositionally biased region" description="Basic and acidic residues" evidence="1">
    <location>
        <begin position="166"/>
        <end position="177"/>
    </location>
</feature>
<feature type="compositionally biased region" description="Basic and acidic residues" evidence="1">
    <location>
        <begin position="196"/>
        <end position="226"/>
    </location>
</feature>